<dbReference type="Proteomes" id="UP001152798">
    <property type="component" value="Chromosome 5"/>
</dbReference>
<keyword evidence="1" id="KW-0732">Signal</keyword>
<dbReference type="EMBL" id="OV725081">
    <property type="protein sequence ID" value="CAH1402211.1"/>
    <property type="molecule type" value="Genomic_DNA"/>
</dbReference>
<evidence type="ECO:0000313" key="2">
    <source>
        <dbReference type="EMBL" id="CAH1402211.1"/>
    </source>
</evidence>
<dbReference type="OrthoDB" id="6623127at2759"/>
<proteinExistence type="predicted"/>
<evidence type="ECO:0000256" key="1">
    <source>
        <dbReference type="SAM" id="SignalP"/>
    </source>
</evidence>
<reference evidence="2" key="1">
    <citation type="submission" date="2022-01" db="EMBL/GenBank/DDBJ databases">
        <authorList>
            <person name="King R."/>
        </authorList>
    </citation>
    <scope>NUCLEOTIDE SEQUENCE</scope>
</reference>
<evidence type="ECO:0008006" key="4">
    <source>
        <dbReference type="Google" id="ProtNLM"/>
    </source>
</evidence>
<evidence type="ECO:0000313" key="3">
    <source>
        <dbReference type="Proteomes" id="UP001152798"/>
    </source>
</evidence>
<feature type="chain" id="PRO_5040135200" description="Neuropeptide" evidence="1">
    <location>
        <begin position="18"/>
        <end position="280"/>
    </location>
</feature>
<keyword evidence="3" id="KW-1185">Reference proteome</keyword>
<dbReference type="AlphaFoldDB" id="A0A9P0HHN1"/>
<feature type="signal peptide" evidence="1">
    <location>
        <begin position="1"/>
        <end position="17"/>
    </location>
</feature>
<sequence>MLCLLACIGMYLQQAAGIATSHQSFSSGDGWRYSYGIVHGPHGVGHAEGESYPHGYGGFGTYAPTYGYDGFGLVHHHEAPHGIHHEIPHEVHHEVPHVLPVPAVHAPLPAVHAIEQFPSYHGTPLPYSYPYKGEAVLAYGYPHKEEGALSYGYPHKGEAALSYGYPYKGDAVKFLEPIKAIQTLPHALPHAEGKPFSAPEYVLPSYQAGQYYGSGYLGDYSDLFSHYFNNNDDHLLSNFRGFEDVVLPEHGLYGDYLDDHYKSLYKPNYNDYYGSTSYHH</sequence>
<gene>
    <name evidence="2" type="ORF">NEZAVI_LOCUS11079</name>
</gene>
<accession>A0A9P0HHN1</accession>
<protein>
    <recommendedName>
        <fullName evidence="4">Neuropeptide</fullName>
    </recommendedName>
</protein>
<name>A0A9P0HHN1_NEZVI</name>
<organism evidence="2 3">
    <name type="scientific">Nezara viridula</name>
    <name type="common">Southern green stink bug</name>
    <name type="synonym">Cimex viridulus</name>
    <dbReference type="NCBI Taxonomy" id="85310"/>
    <lineage>
        <taxon>Eukaryota</taxon>
        <taxon>Metazoa</taxon>
        <taxon>Ecdysozoa</taxon>
        <taxon>Arthropoda</taxon>
        <taxon>Hexapoda</taxon>
        <taxon>Insecta</taxon>
        <taxon>Pterygota</taxon>
        <taxon>Neoptera</taxon>
        <taxon>Paraneoptera</taxon>
        <taxon>Hemiptera</taxon>
        <taxon>Heteroptera</taxon>
        <taxon>Panheteroptera</taxon>
        <taxon>Pentatomomorpha</taxon>
        <taxon>Pentatomoidea</taxon>
        <taxon>Pentatomidae</taxon>
        <taxon>Pentatominae</taxon>
        <taxon>Nezara</taxon>
    </lineage>
</organism>